<dbReference type="OrthoDB" id="6711752at2"/>
<keyword evidence="2" id="KW-1185">Reference proteome</keyword>
<name>A0A430FNV1_9BIFI</name>
<dbReference type="Proteomes" id="UP000287470">
    <property type="component" value="Unassembled WGS sequence"/>
</dbReference>
<proteinExistence type="predicted"/>
<gene>
    <name evidence="1" type="ORF">D2E24_1620</name>
</gene>
<dbReference type="SUPFAM" id="SSF55729">
    <property type="entry name" value="Acyl-CoA N-acyltransferases (Nat)"/>
    <property type="match status" value="1"/>
</dbReference>
<evidence type="ECO:0000313" key="1">
    <source>
        <dbReference type="EMBL" id="RSX54499.1"/>
    </source>
</evidence>
<dbReference type="GO" id="GO:0016740">
    <property type="term" value="F:transferase activity"/>
    <property type="evidence" value="ECO:0007669"/>
    <property type="project" value="UniProtKB-KW"/>
</dbReference>
<dbReference type="InterPro" id="IPR016181">
    <property type="entry name" value="Acyl_CoA_acyltransferase"/>
</dbReference>
<protein>
    <submittedName>
        <fullName evidence="1">N-acetyltransferase GCN5</fullName>
    </submittedName>
</protein>
<dbReference type="RefSeq" id="WP_125968877.1">
    <property type="nucleotide sequence ID" value="NZ_QXGK01000018.1"/>
</dbReference>
<organism evidence="1 2">
    <name type="scientific">Bifidobacterium samirii</name>
    <dbReference type="NCBI Taxonomy" id="2306974"/>
    <lineage>
        <taxon>Bacteria</taxon>
        <taxon>Bacillati</taxon>
        <taxon>Actinomycetota</taxon>
        <taxon>Actinomycetes</taxon>
        <taxon>Bifidobacteriales</taxon>
        <taxon>Bifidobacteriaceae</taxon>
        <taxon>Bifidobacterium</taxon>
    </lineage>
</organism>
<accession>A0A430FNV1</accession>
<keyword evidence="1" id="KW-0808">Transferase</keyword>
<dbReference type="EMBL" id="QXGK01000018">
    <property type="protein sequence ID" value="RSX54499.1"/>
    <property type="molecule type" value="Genomic_DNA"/>
</dbReference>
<dbReference type="AlphaFoldDB" id="A0A430FNV1"/>
<dbReference type="Gene3D" id="3.40.630.30">
    <property type="match status" value="1"/>
</dbReference>
<reference evidence="1 2" key="1">
    <citation type="submission" date="2018-09" db="EMBL/GenBank/DDBJ databases">
        <title>Characterization of the phylogenetic diversity of five novel species belonging to the genus Bifidobacterium.</title>
        <authorList>
            <person name="Lugli G.A."/>
            <person name="Duranti S."/>
            <person name="Milani C."/>
        </authorList>
    </citation>
    <scope>NUCLEOTIDE SEQUENCE [LARGE SCALE GENOMIC DNA]</scope>
    <source>
        <strain evidence="1 2">2033B</strain>
    </source>
</reference>
<sequence>MPSTIRLRRMRRDDHPALIEILRRTWYADPELGEERSHRLAEADFEYCLARSTEAFVAVEIPADDTDDAGADGFTGADDRAGSVGTVAPAGRPVGVILGRVEPSRLGKERRRRFRLTRLNRHHLRSAFVSMPLLASKAGRRALRVELAIARVDARLLRDAGRSYAAEVTLFLVGPCMRGRGVGGRLFARMMRSFRACGVRDYFLYTDTSCDVGFYDRRGLTRVAARTLDYTSRCDRVGDDGASDHTDTYYLYQGHPEPVR</sequence>
<comment type="caution">
    <text evidence="1">The sequence shown here is derived from an EMBL/GenBank/DDBJ whole genome shotgun (WGS) entry which is preliminary data.</text>
</comment>
<evidence type="ECO:0000313" key="2">
    <source>
        <dbReference type="Proteomes" id="UP000287470"/>
    </source>
</evidence>